<organism evidence="2 3">
    <name type="scientific">Streptomyces shaanxiensis</name>
    <dbReference type="NCBI Taxonomy" id="653357"/>
    <lineage>
        <taxon>Bacteria</taxon>
        <taxon>Bacillati</taxon>
        <taxon>Actinomycetota</taxon>
        <taxon>Actinomycetes</taxon>
        <taxon>Kitasatosporales</taxon>
        <taxon>Streptomycetaceae</taxon>
        <taxon>Streptomyces</taxon>
    </lineage>
</organism>
<evidence type="ECO:0000313" key="3">
    <source>
        <dbReference type="Proteomes" id="UP001499984"/>
    </source>
</evidence>
<accession>A0ABP7UET0</accession>
<keyword evidence="3" id="KW-1185">Reference proteome</keyword>
<reference evidence="3" key="1">
    <citation type="journal article" date="2019" name="Int. J. Syst. Evol. Microbiol.">
        <title>The Global Catalogue of Microorganisms (GCM) 10K type strain sequencing project: providing services to taxonomists for standard genome sequencing and annotation.</title>
        <authorList>
            <consortium name="The Broad Institute Genomics Platform"/>
            <consortium name="The Broad Institute Genome Sequencing Center for Infectious Disease"/>
            <person name="Wu L."/>
            <person name="Ma J."/>
        </authorList>
    </citation>
    <scope>NUCLEOTIDE SEQUENCE [LARGE SCALE GENOMIC DNA]</scope>
    <source>
        <strain evidence="3">JCM 16925</strain>
    </source>
</reference>
<protein>
    <recommendedName>
        <fullName evidence="1">CHAT domain-containing protein</fullName>
    </recommendedName>
</protein>
<dbReference type="InterPro" id="IPR024983">
    <property type="entry name" value="CHAT_dom"/>
</dbReference>
<dbReference type="RefSeq" id="WP_345008690.1">
    <property type="nucleotide sequence ID" value="NZ_BAAAZY010000003.1"/>
</dbReference>
<dbReference type="EMBL" id="BAAAZY010000003">
    <property type="protein sequence ID" value="GAA4041802.1"/>
    <property type="molecule type" value="Genomic_DNA"/>
</dbReference>
<evidence type="ECO:0000313" key="2">
    <source>
        <dbReference type="EMBL" id="GAA4041802.1"/>
    </source>
</evidence>
<proteinExistence type="predicted"/>
<sequence length="701" mass="74732">MATHDLVRQVLAEDLLDEAIERYGAAVQLAGSSEPLRGRAVHGYANAVVLLCRRERQMNSKLTPAEADGLEVVATGRLDKAESLLREGLTRGVGLPFALQLVDVLMADWGLRARPRTLVEALTVARESIRQASVLNDAAGTAGLTGEDAQVLHADTRFALAQVLAARPPDPSEPDAAEAAAEAFRSACRSSGGLDYTMSRGIAHEWGQWALLRGRWNDVIEAFGHVESQLTNAGHAGLRPDGLLHELLSMNSVVTSSGVTAIVTDLAFARGMAGRPEEAIEGLEAARGMVWAAALSRPRTSRSDLAWLRPAVADLTGRMPDATLVFLVPGSVAGVALVARHGEATRTELLPELTSAAVELHLGMFFGALKARRGRTEDREVPVVGDEGLETWTPQTRLEVSTSWLWNAVMRRVMAHAVGSRRVVLVPTGLLVAAPLHAAWRSEPGGRRRYALDDADIVYLPMATMAPSSSAESISTQSGILVVQEPWPVSAPRLDMAESEAAAVARTFPNATVLPHEQATQEGVLEALTAHPLAHLICHGRGDAASPLDSHLLMSNDQRLRVADLLERDLSGLRLAVLSACESAETSTYMPEAAVSLPAALLSAGAGGVLGTLWEADDRVTALMMAAFYRNLAGRAGSPADPAHALREAQTWVRDSTNAMKREAFPDLVRPPATSSEGAMALWGAARTPLVQWAGFVYSGL</sequence>
<comment type="caution">
    <text evidence="2">The sequence shown here is derived from an EMBL/GenBank/DDBJ whole genome shotgun (WGS) entry which is preliminary data.</text>
</comment>
<name>A0ABP7UET0_9ACTN</name>
<dbReference type="Pfam" id="PF12770">
    <property type="entry name" value="CHAT"/>
    <property type="match status" value="1"/>
</dbReference>
<dbReference type="Proteomes" id="UP001499984">
    <property type="component" value="Unassembled WGS sequence"/>
</dbReference>
<feature type="domain" description="CHAT" evidence="1">
    <location>
        <begin position="403"/>
        <end position="700"/>
    </location>
</feature>
<evidence type="ECO:0000259" key="1">
    <source>
        <dbReference type="Pfam" id="PF12770"/>
    </source>
</evidence>
<gene>
    <name evidence="2" type="ORF">GCM10022233_08310</name>
</gene>